<feature type="domain" description="DUF6699" evidence="1">
    <location>
        <begin position="95"/>
        <end position="233"/>
    </location>
</feature>
<gene>
    <name evidence="2" type="ORF">BDZ94DRAFT_1153209</name>
</gene>
<dbReference type="OrthoDB" id="3241567at2759"/>
<protein>
    <recommendedName>
        <fullName evidence="1">DUF6699 domain-containing protein</fullName>
    </recommendedName>
</protein>
<evidence type="ECO:0000259" key="1">
    <source>
        <dbReference type="Pfam" id="PF20415"/>
    </source>
</evidence>
<dbReference type="AlphaFoldDB" id="A0A9P6CQU7"/>
<accession>A0A9P6CQU7</accession>
<dbReference type="Proteomes" id="UP000807353">
    <property type="component" value="Unassembled WGS sequence"/>
</dbReference>
<evidence type="ECO:0000313" key="2">
    <source>
        <dbReference type="EMBL" id="KAF9468998.1"/>
    </source>
</evidence>
<keyword evidence="3" id="KW-1185">Reference proteome</keyword>
<name>A0A9P6CQU7_9AGAR</name>
<comment type="caution">
    <text evidence="2">The sequence shown here is derived from an EMBL/GenBank/DDBJ whole genome shotgun (WGS) entry which is preliminary data.</text>
</comment>
<reference evidence="2" key="1">
    <citation type="submission" date="2020-11" db="EMBL/GenBank/DDBJ databases">
        <authorList>
            <consortium name="DOE Joint Genome Institute"/>
            <person name="Ahrendt S."/>
            <person name="Riley R."/>
            <person name="Andreopoulos W."/>
            <person name="Labutti K."/>
            <person name="Pangilinan J."/>
            <person name="Ruiz-Duenas F.J."/>
            <person name="Barrasa J.M."/>
            <person name="Sanchez-Garcia M."/>
            <person name="Camarero S."/>
            <person name="Miyauchi S."/>
            <person name="Serrano A."/>
            <person name="Linde D."/>
            <person name="Babiker R."/>
            <person name="Drula E."/>
            <person name="Ayuso-Fernandez I."/>
            <person name="Pacheco R."/>
            <person name="Padilla G."/>
            <person name="Ferreira P."/>
            <person name="Barriuso J."/>
            <person name="Kellner H."/>
            <person name="Castanera R."/>
            <person name="Alfaro M."/>
            <person name="Ramirez L."/>
            <person name="Pisabarro A.G."/>
            <person name="Kuo A."/>
            <person name="Tritt A."/>
            <person name="Lipzen A."/>
            <person name="He G."/>
            <person name="Yan M."/>
            <person name="Ng V."/>
            <person name="Cullen D."/>
            <person name="Martin F."/>
            <person name="Rosso M.-N."/>
            <person name="Henrissat B."/>
            <person name="Hibbett D."/>
            <person name="Martinez A.T."/>
            <person name="Grigoriev I.V."/>
        </authorList>
    </citation>
    <scope>NUCLEOTIDE SEQUENCE</scope>
    <source>
        <strain evidence="2">CBS 247.69</strain>
    </source>
</reference>
<dbReference type="Pfam" id="PF20415">
    <property type="entry name" value="DUF6699"/>
    <property type="match status" value="1"/>
</dbReference>
<proteinExistence type="predicted"/>
<organism evidence="2 3">
    <name type="scientific">Collybia nuda</name>
    <dbReference type="NCBI Taxonomy" id="64659"/>
    <lineage>
        <taxon>Eukaryota</taxon>
        <taxon>Fungi</taxon>
        <taxon>Dikarya</taxon>
        <taxon>Basidiomycota</taxon>
        <taxon>Agaricomycotina</taxon>
        <taxon>Agaricomycetes</taxon>
        <taxon>Agaricomycetidae</taxon>
        <taxon>Agaricales</taxon>
        <taxon>Tricholomatineae</taxon>
        <taxon>Clitocybaceae</taxon>
        <taxon>Collybia</taxon>
    </lineage>
</organism>
<dbReference type="EMBL" id="MU150231">
    <property type="protein sequence ID" value="KAF9468998.1"/>
    <property type="molecule type" value="Genomic_DNA"/>
</dbReference>
<sequence>MGLPHIFPQSTFYTPQQQCLWINTNPHPTFSLPGDTPVWPSAPQALYQTPAIQSSLLPLFWEPGTFPPEPLGTVVPLRLHPHLIFNPLDPAIPILQWDILHRAEQARVFTGRQLIVPVDLKAQAIVPNVKKIYITSDHPVLQVWMESWGPIMVEKPNITICDILDAIYEYFQQPLTRGEYRRIKESPHNLACLIYAAHHRANDAHELYSRELAVGFRRIDAMGGHRRFQGLRPVVYQDSTWKLFLGILPGPVPHIA</sequence>
<dbReference type="InterPro" id="IPR046522">
    <property type="entry name" value="DUF6699"/>
</dbReference>
<evidence type="ECO:0000313" key="3">
    <source>
        <dbReference type="Proteomes" id="UP000807353"/>
    </source>
</evidence>